<evidence type="ECO:0000256" key="3">
    <source>
        <dbReference type="ARBA" id="ARBA00004887"/>
    </source>
</evidence>
<evidence type="ECO:0000256" key="6">
    <source>
        <dbReference type="ARBA" id="ARBA00022619"/>
    </source>
</evidence>
<evidence type="ECO:0000259" key="11">
    <source>
        <dbReference type="PROSITE" id="PS51177"/>
    </source>
</evidence>
<evidence type="ECO:0000256" key="9">
    <source>
        <dbReference type="NCBIfam" id="TIGR00187"/>
    </source>
</evidence>
<comment type="catalytic activity">
    <reaction evidence="1">
        <text>2 6,7-dimethyl-8-(1-D-ribityl)lumazine + H(+) = 5-amino-6-(D-ribitylamino)uracil + riboflavin</text>
        <dbReference type="Rhea" id="RHEA:20772"/>
        <dbReference type="ChEBI" id="CHEBI:15378"/>
        <dbReference type="ChEBI" id="CHEBI:15934"/>
        <dbReference type="ChEBI" id="CHEBI:57986"/>
        <dbReference type="ChEBI" id="CHEBI:58201"/>
        <dbReference type="EC" id="2.5.1.9"/>
    </reaction>
</comment>
<dbReference type="GO" id="GO:0009231">
    <property type="term" value="P:riboflavin biosynthetic process"/>
    <property type="evidence" value="ECO:0007669"/>
    <property type="project" value="UniProtKB-KW"/>
</dbReference>
<dbReference type="InterPro" id="IPR001783">
    <property type="entry name" value="Lumazine-bd"/>
</dbReference>
<dbReference type="InterPro" id="IPR026017">
    <property type="entry name" value="Lumazine-bd_dom"/>
</dbReference>
<accession>A0A1G6CP12</accession>
<dbReference type="CDD" id="cd00402">
    <property type="entry name" value="Riboflavin_synthase_like"/>
    <property type="match status" value="1"/>
</dbReference>
<sequence length="200" mass="21904">MFTGLIKEQGNITKISKTSQSIKLTIRASNDLLKTYKIGDSMAVNGVCLTCVKKSGNQFTVDIMPETFKRTTFARLKINDRVNLEPAMSQSDRFEGHIVSGHSDGIGKLLHRKPDENAILLTFSYPDCLRGEIVNQGSISINGVSLTVVSADINSFTVSLIPHTAKETNLSSLKIGSEVNLESDILAKYVKAQLNMLGER</sequence>
<evidence type="ECO:0000256" key="4">
    <source>
        <dbReference type="ARBA" id="ARBA00012827"/>
    </source>
</evidence>
<proteinExistence type="predicted"/>
<dbReference type="FunFam" id="2.40.30.20:FF:000003">
    <property type="entry name" value="Riboflavin synthase, alpha subunit"/>
    <property type="match status" value="1"/>
</dbReference>
<reference evidence="12 13" key="1">
    <citation type="submission" date="2016-10" db="EMBL/GenBank/DDBJ databases">
        <authorList>
            <person name="de Groot N.N."/>
        </authorList>
    </citation>
    <scope>NUCLEOTIDE SEQUENCE [LARGE SCALE GENOMIC DNA]</scope>
    <source>
        <strain evidence="12 13">A-4</strain>
    </source>
</reference>
<dbReference type="InterPro" id="IPR017938">
    <property type="entry name" value="Riboflavin_synthase-like_b-brl"/>
</dbReference>
<protein>
    <recommendedName>
        <fullName evidence="5 9">Riboflavin synthase</fullName>
        <ecNumber evidence="4 9">2.5.1.9</ecNumber>
    </recommendedName>
</protein>
<evidence type="ECO:0000256" key="7">
    <source>
        <dbReference type="ARBA" id="ARBA00022679"/>
    </source>
</evidence>
<keyword evidence="8" id="KW-0677">Repeat</keyword>
<dbReference type="GO" id="GO:0004746">
    <property type="term" value="F:riboflavin synthase activity"/>
    <property type="evidence" value="ECO:0007669"/>
    <property type="project" value="UniProtKB-UniRule"/>
</dbReference>
<keyword evidence="13" id="KW-1185">Reference proteome</keyword>
<dbReference type="NCBIfam" id="TIGR00187">
    <property type="entry name" value="ribE"/>
    <property type="match status" value="1"/>
</dbReference>
<dbReference type="InterPro" id="IPR023366">
    <property type="entry name" value="ATP_synth_asu-like_sf"/>
</dbReference>
<dbReference type="EC" id="2.5.1.9" evidence="4 9"/>
<evidence type="ECO:0000256" key="10">
    <source>
        <dbReference type="PROSITE-ProRule" id="PRU00524"/>
    </source>
</evidence>
<feature type="domain" description="Lumazine-binding" evidence="11">
    <location>
        <begin position="1"/>
        <end position="97"/>
    </location>
</feature>
<gene>
    <name evidence="12" type="ORF">SAMN02910293_01708</name>
</gene>
<dbReference type="PANTHER" id="PTHR21098:SF12">
    <property type="entry name" value="RIBOFLAVIN SYNTHASE"/>
    <property type="match status" value="1"/>
</dbReference>
<dbReference type="Pfam" id="PF00677">
    <property type="entry name" value="Lum_binding"/>
    <property type="match status" value="2"/>
</dbReference>
<feature type="domain" description="Lumazine-binding" evidence="11">
    <location>
        <begin position="98"/>
        <end position="194"/>
    </location>
</feature>
<dbReference type="AlphaFoldDB" id="A0A1G6CP12"/>
<dbReference type="PIRSF" id="PIRSF000498">
    <property type="entry name" value="Riboflavin_syn_A"/>
    <property type="match status" value="1"/>
</dbReference>
<keyword evidence="7" id="KW-0808">Transferase</keyword>
<dbReference type="NCBIfam" id="NF006767">
    <property type="entry name" value="PRK09289.1"/>
    <property type="match status" value="1"/>
</dbReference>
<dbReference type="PROSITE" id="PS51177">
    <property type="entry name" value="LUMAZINE_BIND"/>
    <property type="match status" value="2"/>
</dbReference>
<dbReference type="eggNOG" id="COG0307">
    <property type="taxonomic scope" value="Bacteria"/>
</dbReference>
<dbReference type="RefSeq" id="WP_074486364.1">
    <property type="nucleotide sequence ID" value="NZ_FMXP01000024.1"/>
</dbReference>
<comment type="pathway">
    <text evidence="3">Cofactor biosynthesis; riboflavin biosynthesis; riboflavin from 2-hydroxy-3-oxobutyl phosphate and 5-amino-6-(D-ribitylamino)uracil: step 2/2.</text>
</comment>
<keyword evidence="6" id="KW-0686">Riboflavin biosynthesis</keyword>
<feature type="repeat" description="Lumazine-binding" evidence="10">
    <location>
        <begin position="98"/>
        <end position="194"/>
    </location>
</feature>
<dbReference type="SUPFAM" id="SSF63380">
    <property type="entry name" value="Riboflavin synthase domain-like"/>
    <property type="match status" value="2"/>
</dbReference>
<dbReference type="Proteomes" id="UP000182508">
    <property type="component" value="Unassembled WGS sequence"/>
</dbReference>
<evidence type="ECO:0000256" key="1">
    <source>
        <dbReference type="ARBA" id="ARBA00000968"/>
    </source>
</evidence>
<evidence type="ECO:0000256" key="2">
    <source>
        <dbReference type="ARBA" id="ARBA00002803"/>
    </source>
</evidence>
<comment type="function">
    <text evidence="2">Catalyzes the dismutation of two molecules of 6,7-dimethyl-8-ribityllumazine, resulting in the formation of riboflavin and 5-amino-6-(D-ribitylamino)uracil.</text>
</comment>
<dbReference type="Gene3D" id="2.40.30.20">
    <property type="match status" value="2"/>
</dbReference>
<dbReference type="STRING" id="439219.SAMN02910293_01708"/>
<evidence type="ECO:0000256" key="5">
    <source>
        <dbReference type="ARBA" id="ARBA00013950"/>
    </source>
</evidence>
<organism evidence="12 13">
    <name type="scientific">Streptococcus henryi</name>
    <dbReference type="NCBI Taxonomy" id="439219"/>
    <lineage>
        <taxon>Bacteria</taxon>
        <taxon>Bacillati</taxon>
        <taxon>Bacillota</taxon>
        <taxon>Bacilli</taxon>
        <taxon>Lactobacillales</taxon>
        <taxon>Streptococcaceae</taxon>
        <taxon>Streptococcus</taxon>
    </lineage>
</organism>
<evidence type="ECO:0000313" key="13">
    <source>
        <dbReference type="Proteomes" id="UP000182508"/>
    </source>
</evidence>
<dbReference type="PANTHER" id="PTHR21098">
    <property type="entry name" value="RIBOFLAVIN SYNTHASE ALPHA CHAIN"/>
    <property type="match status" value="1"/>
</dbReference>
<dbReference type="EMBL" id="FMXP01000024">
    <property type="protein sequence ID" value="SDB34584.1"/>
    <property type="molecule type" value="Genomic_DNA"/>
</dbReference>
<evidence type="ECO:0000256" key="8">
    <source>
        <dbReference type="ARBA" id="ARBA00022737"/>
    </source>
</evidence>
<feature type="repeat" description="Lumazine-binding" evidence="10">
    <location>
        <begin position="1"/>
        <end position="97"/>
    </location>
</feature>
<evidence type="ECO:0000313" key="12">
    <source>
        <dbReference type="EMBL" id="SDB34584.1"/>
    </source>
</evidence>
<name>A0A1G6CP12_9STRE</name>